<evidence type="ECO:0000313" key="3">
    <source>
        <dbReference type="Proteomes" id="UP001499986"/>
    </source>
</evidence>
<dbReference type="RefSeq" id="WP_346137521.1">
    <property type="nucleotide sequence ID" value="NZ_BAAASE010000001.1"/>
</dbReference>
<dbReference type="SUPFAM" id="SSF50998">
    <property type="entry name" value="Quinoprotein alcohol dehydrogenase-like"/>
    <property type="match status" value="1"/>
</dbReference>
<proteinExistence type="predicted"/>
<keyword evidence="3" id="KW-1185">Reference proteome</keyword>
<dbReference type="InterPro" id="IPR035897">
    <property type="entry name" value="Toll_tir_struct_dom_sf"/>
</dbReference>
<evidence type="ECO:0000259" key="1">
    <source>
        <dbReference type="Pfam" id="PF13676"/>
    </source>
</evidence>
<feature type="domain" description="TIR" evidence="1">
    <location>
        <begin position="15"/>
        <end position="136"/>
    </location>
</feature>
<name>A0ABN3HIB1_9ACTN</name>
<dbReference type="Proteomes" id="UP001499986">
    <property type="component" value="Unassembled WGS sequence"/>
</dbReference>
<reference evidence="2 3" key="1">
    <citation type="journal article" date="2019" name="Int. J. Syst. Evol. Microbiol.">
        <title>The Global Catalogue of Microorganisms (GCM) 10K type strain sequencing project: providing services to taxonomists for standard genome sequencing and annotation.</title>
        <authorList>
            <consortium name="The Broad Institute Genomics Platform"/>
            <consortium name="The Broad Institute Genome Sequencing Center for Infectious Disease"/>
            <person name="Wu L."/>
            <person name="Ma J."/>
        </authorList>
    </citation>
    <scope>NUCLEOTIDE SEQUENCE [LARGE SCALE GENOMIC DNA]</scope>
    <source>
        <strain evidence="2 3">JCM 4358</strain>
    </source>
</reference>
<comment type="caution">
    <text evidence="2">The sequence shown here is derived from an EMBL/GenBank/DDBJ whole genome shotgun (WGS) entry which is preliminary data.</text>
</comment>
<dbReference type="InterPro" id="IPR000157">
    <property type="entry name" value="TIR_dom"/>
</dbReference>
<accession>A0ABN3HIB1</accession>
<evidence type="ECO:0000313" key="2">
    <source>
        <dbReference type="EMBL" id="GAA2381117.1"/>
    </source>
</evidence>
<dbReference type="EMBL" id="BAAASE010000001">
    <property type="protein sequence ID" value="GAA2381117.1"/>
    <property type="molecule type" value="Genomic_DNA"/>
</dbReference>
<dbReference type="Gene3D" id="2.130.10.10">
    <property type="entry name" value="YVTN repeat-like/Quinoprotein amine dehydrogenase"/>
    <property type="match status" value="1"/>
</dbReference>
<dbReference type="InterPro" id="IPR015943">
    <property type="entry name" value="WD40/YVTN_repeat-like_dom_sf"/>
</dbReference>
<dbReference type="InterPro" id="IPR011047">
    <property type="entry name" value="Quinoprotein_ADH-like_sf"/>
</dbReference>
<gene>
    <name evidence="2" type="ORF">GCM10010255_03360</name>
</gene>
<dbReference type="SUPFAM" id="SSF52200">
    <property type="entry name" value="Toll/Interleukin receptor TIR domain"/>
    <property type="match status" value="1"/>
</dbReference>
<dbReference type="Pfam" id="PF13676">
    <property type="entry name" value="TIR_2"/>
    <property type="match status" value="1"/>
</dbReference>
<dbReference type="Gene3D" id="3.40.50.10140">
    <property type="entry name" value="Toll/interleukin-1 receptor homology (TIR) domain"/>
    <property type="match status" value="1"/>
</dbReference>
<sequence length="574" mass="60722">MTDTTGAASGTDWDVFISYAREDYIQAKDLYDALSGFVTADGAAPRIYLDVSRTSGTPLGADWQTFLEEALPRSRHIVALYSPTYFDKDVCQWELHEAYKLNPPEGGRLIPLLIHPGAVAKVPYIVHRINWISTTRPRWIDEVCKAVGLHPAETGAVLRFDTPVTGAVAGHTLPSVKVTGSAPDGMSPWPSGATVTLTAQPDTAELTGTLSTPAAGGTAVFGDLAFRTPAPEVRLVATAPGCEPVLTPPFEVRAPEEQPPWDDEPDRPVLAARGHPVFFPDGRALAVRDGRTLTVHTAEHEAAGTAELRERPRLWARGESCVAVADWSGRVVLAAPDGRTRVVDLPASHGGRLNVPGALAFAGDVLYAGTWGGKVWSVSLDTDDPEPVLEHRAGVQVLAADGSGLLVGGLDGTLAHYTDGRAGAEHLLEPVLLALTRVRNFALVVGERHVYRLDLTSGRLLKVTQPVRAVTGTLPGGELTAIVDASGQGVCFDAELAVRVGFGTVPGARPVGSGAGGRLLVMEYPDGSHALVRDGRTTYVAGHPMTVSPDGSRAAVSDGERLLILSPEELEEPS</sequence>
<organism evidence="2 3">
    <name type="scientific">Streptomyces coeruleofuscus</name>
    <dbReference type="NCBI Taxonomy" id="66879"/>
    <lineage>
        <taxon>Bacteria</taxon>
        <taxon>Bacillati</taxon>
        <taxon>Actinomycetota</taxon>
        <taxon>Actinomycetes</taxon>
        <taxon>Kitasatosporales</taxon>
        <taxon>Streptomycetaceae</taxon>
        <taxon>Streptomyces</taxon>
    </lineage>
</organism>
<protein>
    <recommendedName>
        <fullName evidence="1">TIR domain-containing protein</fullName>
    </recommendedName>
</protein>